<proteinExistence type="predicted"/>
<evidence type="ECO:0000313" key="1">
    <source>
        <dbReference type="EMBL" id="CEG43414.1"/>
    </source>
</evidence>
<accession>A0A0P1AQL8</accession>
<dbReference type="Proteomes" id="UP000054928">
    <property type="component" value="Unassembled WGS sequence"/>
</dbReference>
<sequence length="53" mass="6024">MPFPDYPLASEHNCQELFIPQKVSPWLLTLRNALIKVIVNSDSDMLGITIIQL</sequence>
<protein>
    <submittedName>
        <fullName evidence="1">Uncharacterized protein</fullName>
    </submittedName>
</protein>
<evidence type="ECO:0000313" key="2">
    <source>
        <dbReference type="Proteomes" id="UP000054928"/>
    </source>
</evidence>
<dbReference type="GeneID" id="36408666"/>
<reference evidence="2" key="1">
    <citation type="submission" date="2014-09" db="EMBL/GenBank/DDBJ databases">
        <authorList>
            <person name="Sharma Rahul"/>
            <person name="Thines Marco"/>
        </authorList>
    </citation>
    <scope>NUCLEOTIDE SEQUENCE [LARGE SCALE GENOMIC DNA]</scope>
</reference>
<name>A0A0P1AQL8_PLAHL</name>
<dbReference type="EMBL" id="CCYD01000666">
    <property type="protein sequence ID" value="CEG43414.1"/>
    <property type="molecule type" value="Genomic_DNA"/>
</dbReference>
<keyword evidence="2" id="KW-1185">Reference proteome</keyword>
<organism evidence="1 2">
    <name type="scientific">Plasmopara halstedii</name>
    <name type="common">Downy mildew of sunflower</name>
    <dbReference type="NCBI Taxonomy" id="4781"/>
    <lineage>
        <taxon>Eukaryota</taxon>
        <taxon>Sar</taxon>
        <taxon>Stramenopiles</taxon>
        <taxon>Oomycota</taxon>
        <taxon>Peronosporomycetes</taxon>
        <taxon>Peronosporales</taxon>
        <taxon>Peronosporaceae</taxon>
        <taxon>Plasmopara</taxon>
    </lineage>
</organism>
<dbReference type="RefSeq" id="XP_024579783.1">
    <property type="nucleotide sequence ID" value="XM_024729402.1"/>
</dbReference>
<dbReference type="AlphaFoldDB" id="A0A0P1AQL8"/>